<organism evidence="1 2">
    <name type="scientific">Acaromyces ingoldii</name>
    <dbReference type="NCBI Taxonomy" id="215250"/>
    <lineage>
        <taxon>Eukaryota</taxon>
        <taxon>Fungi</taxon>
        <taxon>Dikarya</taxon>
        <taxon>Basidiomycota</taxon>
        <taxon>Ustilaginomycotina</taxon>
        <taxon>Exobasidiomycetes</taxon>
        <taxon>Exobasidiales</taxon>
        <taxon>Cryptobasidiaceae</taxon>
        <taxon>Acaromyces</taxon>
    </lineage>
</organism>
<protein>
    <submittedName>
        <fullName evidence="1">Uncharacterized protein</fullName>
    </submittedName>
</protein>
<accession>A0A316YCA4</accession>
<dbReference type="Proteomes" id="UP000245768">
    <property type="component" value="Unassembled WGS sequence"/>
</dbReference>
<reference evidence="1 2" key="1">
    <citation type="journal article" date="2018" name="Mol. Biol. Evol.">
        <title>Broad Genomic Sampling Reveals a Smut Pathogenic Ancestry of the Fungal Clade Ustilaginomycotina.</title>
        <authorList>
            <person name="Kijpornyongpan T."/>
            <person name="Mondo S.J."/>
            <person name="Barry K."/>
            <person name="Sandor L."/>
            <person name="Lee J."/>
            <person name="Lipzen A."/>
            <person name="Pangilinan J."/>
            <person name="LaButti K."/>
            <person name="Hainaut M."/>
            <person name="Henrissat B."/>
            <person name="Grigoriev I.V."/>
            <person name="Spatafora J.W."/>
            <person name="Aime M.C."/>
        </authorList>
    </citation>
    <scope>NUCLEOTIDE SEQUENCE [LARGE SCALE GENOMIC DNA]</scope>
    <source>
        <strain evidence="1 2">MCA 4198</strain>
    </source>
</reference>
<dbReference type="RefSeq" id="XP_025374100.1">
    <property type="nucleotide sequence ID" value="XM_025518457.1"/>
</dbReference>
<dbReference type="GeneID" id="37040373"/>
<evidence type="ECO:0000313" key="2">
    <source>
        <dbReference type="Proteomes" id="UP000245768"/>
    </source>
</evidence>
<proteinExistence type="predicted"/>
<dbReference type="EMBL" id="KZ819642">
    <property type="protein sequence ID" value="PWN86902.1"/>
    <property type="molecule type" value="Genomic_DNA"/>
</dbReference>
<dbReference type="InParanoid" id="A0A316YCA4"/>
<gene>
    <name evidence="1" type="ORF">FA10DRAFT_202255</name>
</gene>
<sequence length="192" mass="21505">MAGYGVQYCSSLGRLRTVTWISFAFAEINHPASSGRTTRPYLFSFTSPKILAWQLISFSCCSQLYPFPSRSTRRFATLGGNPSETSSSLSFVESARALRSKREKSKLLACSMALRTCSLGKATVSGRGLPAWTVIFGVSELERQPPRGQDPSVAKLPDRRPRRYTGDFLEESLNLETDYRAYSHRRGHHLRS</sequence>
<dbReference type="AlphaFoldDB" id="A0A316YCA4"/>
<evidence type="ECO:0000313" key="1">
    <source>
        <dbReference type="EMBL" id="PWN86902.1"/>
    </source>
</evidence>
<name>A0A316YCA4_9BASI</name>
<keyword evidence="2" id="KW-1185">Reference proteome</keyword>